<dbReference type="NCBIfam" id="TIGR01777">
    <property type="entry name" value="yfcH"/>
    <property type="match status" value="1"/>
</dbReference>
<sequence length="300" mass="32458">MSTVLIGGGTGLIGTRLSALLKAKGYEVMHLSRTARPDAEFPAFEWDVEAGTIDEAAVAKADYVINLAGAGIADRPWTKARKKLIISSRVQSAALLADTFQKLGHQPKAYLSSSAIGYYGDRGNEWMSEDAAPGDGFLSESTQAWEEAIKGVAETGVRTVGLRIGIVLSTQGGALEKMLIPFRFYTGTYFGDGEQWYSWIHIDDIARMFIYALETETISGFYNGVAPNPVTNKRLVTQMKEALNSPALIVPAPAFAMRLAMGEMADAVLDSTRVLADKIQATGFTFEYPAIDKALDQLLG</sequence>
<dbReference type="OrthoDB" id="329806at2"/>
<dbReference type="InterPro" id="IPR010099">
    <property type="entry name" value="SDR39U1"/>
</dbReference>
<accession>A0A098S6U6</accession>
<evidence type="ECO:0000256" key="1">
    <source>
        <dbReference type="ARBA" id="ARBA00009353"/>
    </source>
</evidence>
<dbReference type="InterPro" id="IPR013549">
    <property type="entry name" value="DUF1731"/>
</dbReference>
<dbReference type="Pfam" id="PF08338">
    <property type="entry name" value="DUF1731"/>
    <property type="match status" value="1"/>
</dbReference>
<dbReference type="InterPro" id="IPR036291">
    <property type="entry name" value="NAD(P)-bd_dom_sf"/>
</dbReference>
<dbReference type="PANTHER" id="PTHR11092">
    <property type="entry name" value="SUGAR NUCLEOTIDE EPIMERASE RELATED"/>
    <property type="match status" value="1"/>
</dbReference>
<dbReference type="EMBL" id="JPOS01000037">
    <property type="protein sequence ID" value="KGE87373.1"/>
    <property type="molecule type" value="Genomic_DNA"/>
</dbReference>
<gene>
    <name evidence="4" type="ORF">IX84_15350</name>
</gene>
<evidence type="ECO:0008006" key="6">
    <source>
        <dbReference type="Google" id="ProtNLM"/>
    </source>
</evidence>
<dbReference type="AlphaFoldDB" id="A0A098S6U6"/>
<feature type="domain" description="DUF1731" evidence="3">
    <location>
        <begin position="252"/>
        <end position="298"/>
    </location>
</feature>
<name>A0A098S6U6_9BACT</name>
<dbReference type="InterPro" id="IPR001509">
    <property type="entry name" value="Epimerase_deHydtase"/>
</dbReference>
<evidence type="ECO:0000259" key="3">
    <source>
        <dbReference type="Pfam" id="PF08338"/>
    </source>
</evidence>
<dbReference type="Pfam" id="PF01370">
    <property type="entry name" value="Epimerase"/>
    <property type="match status" value="1"/>
</dbReference>
<dbReference type="PANTHER" id="PTHR11092:SF0">
    <property type="entry name" value="EPIMERASE FAMILY PROTEIN SDR39U1"/>
    <property type="match status" value="1"/>
</dbReference>
<evidence type="ECO:0000259" key="2">
    <source>
        <dbReference type="Pfam" id="PF01370"/>
    </source>
</evidence>
<protein>
    <recommendedName>
        <fullName evidence="6">Epimerase</fullName>
    </recommendedName>
</protein>
<organism evidence="4 5">
    <name type="scientific">Phaeodactylibacter xiamenensis</name>
    <dbReference type="NCBI Taxonomy" id="1524460"/>
    <lineage>
        <taxon>Bacteria</taxon>
        <taxon>Pseudomonadati</taxon>
        <taxon>Bacteroidota</taxon>
        <taxon>Saprospiria</taxon>
        <taxon>Saprospirales</taxon>
        <taxon>Haliscomenobacteraceae</taxon>
        <taxon>Phaeodactylibacter</taxon>
    </lineage>
</organism>
<dbReference type="SUPFAM" id="SSF51735">
    <property type="entry name" value="NAD(P)-binding Rossmann-fold domains"/>
    <property type="match status" value="1"/>
</dbReference>
<comment type="similarity">
    <text evidence="1">Belongs to the NAD(P)-dependent epimerase/dehydratase family. SDR39U1 subfamily.</text>
</comment>
<keyword evidence="5" id="KW-1185">Reference proteome</keyword>
<dbReference type="Gene3D" id="3.40.50.720">
    <property type="entry name" value="NAD(P)-binding Rossmann-like Domain"/>
    <property type="match status" value="1"/>
</dbReference>
<proteinExistence type="inferred from homology"/>
<comment type="caution">
    <text evidence="4">The sequence shown here is derived from an EMBL/GenBank/DDBJ whole genome shotgun (WGS) entry which is preliminary data.</text>
</comment>
<dbReference type="Proteomes" id="UP000029736">
    <property type="component" value="Unassembled WGS sequence"/>
</dbReference>
<feature type="domain" description="NAD-dependent epimerase/dehydratase" evidence="2">
    <location>
        <begin position="4"/>
        <end position="215"/>
    </location>
</feature>
<dbReference type="RefSeq" id="WP_044222254.1">
    <property type="nucleotide sequence ID" value="NZ_JBKAGJ010000036.1"/>
</dbReference>
<evidence type="ECO:0000313" key="5">
    <source>
        <dbReference type="Proteomes" id="UP000029736"/>
    </source>
</evidence>
<reference evidence="4 5" key="1">
    <citation type="journal article" date="2014" name="Int. J. Syst. Evol. Microbiol.">
        <title>Phaeodactylibacter xiamenensis gen. nov., sp. nov., a member of the family Saprospiraceae isolated from the marine alga Phaeodactylum tricornutum.</title>
        <authorList>
            <person name="Chen Z.Jr."/>
            <person name="Lei X."/>
            <person name="Lai Q."/>
            <person name="Li Y."/>
            <person name="Zhang B."/>
            <person name="Zhang J."/>
            <person name="Zhang H."/>
            <person name="Yang L."/>
            <person name="Zheng W."/>
            <person name="Tian Y."/>
            <person name="Yu Z."/>
            <person name="Xu H.Jr."/>
            <person name="Zheng T."/>
        </authorList>
    </citation>
    <scope>NUCLEOTIDE SEQUENCE [LARGE SCALE GENOMIC DNA]</scope>
    <source>
        <strain evidence="4 5">KD52</strain>
    </source>
</reference>
<dbReference type="STRING" id="1524460.IX84_15350"/>
<evidence type="ECO:0000313" key="4">
    <source>
        <dbReference type="EMBL" id="KGE87373.1"/>
    </source>
</evidence>